<dbReference type="Gene3D" id="1.10.8.430">
    <property type="entry name" value="Helical domain of apoptotic protease-activating factors"/>
    <property type="match status" value="1"/>
</dbReference>
<dbReference type="PANTHER" id="PTHR11017:SF385">
    <property type="entry name" value="DISEASE RESISTANCE PROTEIN (TIR-NBS-LRR CLASS)-RELATED"/>
    <property type="match status" value="1"/>
</dbReference>
<dbReference type="InterPro" id="IPR055414">
    <property type="entry name" value="LRR_R13L4/SHOC2-like"/>
</dbReference>
<dbReference type="InterPro" id="IPR058192">
    <property type="entry name" value="WHD_ROQ1-like"/>
</dbReference>
<dbReference type="InterPro" id="IPR042197">
    <property type="entry name" value="Apaf_helical"/>
</dbReference>
<dbReference type="Gene3D" id="3.40.50.300">
    <property type="entry name" value="P-loop containing nucleotide triphosphate hydrolases"/>
    <property type="match status" value="1"/>
</dbReference>
<dbReference type="EMBL" id="JAHRHJ020003813">
    <property type="protein sequence ID" value="KAH9289079.1"/>
    <property type="molecule type" value="Genomic_DNA"/>
</dbReference>
<keyword evidence="2" id="KW-0677">Repeat</keyword>
<dbReference type="InterPro" id="IPR044974">
    <property type="entry name" value="Disease_R_plants"/>
</dbReference>
<sequence length="1419" mass="159851">MAASTSGTAGKPDAFDGIAPSASTSAAMKQPPYDVFINHHGNDVKYTLATDIYRALDARGLRVFLDSEELELGDFFPSVLQQAIAGASLHIAIFSEHYAQSTWCLAELALMLQTGTQIIPIFYKVQPVDLRHVVHGKGIYMKAFAEHKKKGRYSLEKLEEWKTALKKVSFYTGDIIDKEDDEQRLVKNEKRVVKNVVNRVLKDMKKEPLYVAKHSVGLNEAVEEFERIAQQCHGNVQIVGLWGMGGSGKTTLAKEVYNKKCSSMQRCSFLFDIRDAAEKGLLHQKPKKLLENLNFHVPSFDHVDEGKVILASRLTSVSVLIVLDDVDHPRQLEALLPGKDNLENLEGGSLIIVTTRERKVLQSWGISAIYEMTGLNPSHAKHLFCWHAFLQPSPRSGFEQIVEKFLTACQGLPLSLEVLGGQLYGNSQMDYWAAQLEKISRVLPGDIKERLKISYDALDEEDQEMFLDTACFFIGEEISTAMTVWDGSGWNGLLGWESLVNKCLVDEPDKYNRIRMHDHLRDLGRDIANKKSPYRLWSKRQIIHIQPTEEICIRGLQSRRHDLDGFHPSSQGEIRVNTTKGFRNLNPFISGLKFFYGSGRFLNQTVSEGSRELVWVRCHKFEENNLPSWLSLESLRILRLDDARNLEILWEAEKDAPLQLRVLVLGHCRNLKDFPRSIGLLKHLKILKFFGLDGMTSLPKEICLLQSLQYLLLERCRSLSSLPRCFGNLTNLQHLILSGCIDLSSLPSSIGNLTNLQHLNLSVCINLSSLPSSIGNLTNLQHLNLSVCINLSSLPSSIGNLTNLQHLNLSVCKNLSSLPSSIGNLTNLQHLKFRKCSKLTIESENLDILENMTRLQYLDFSECGNMKDLPRPCIENGASLKELKLGGTRIREVPANICQLSKLEILRVGSDSLTSLPSSIGNLSSLTTLKIISCKLLTSLPTTLGNLCSLLKLEVMDCYKLECLPDSLGCLNKLEDLKIISSGVKTLPESFTRLVNLQSLQIESPISELSFGPGCKLKKIYLRYTKLSKISISEYCCPCLRTLEVRDNYGLMEVETLPTALEVLELVDCNMKMLKDIRSICGLVNLQTLKISNCADFNLILYVAELTSPKTFELRFYHKVEKIEGLEDLKSLEKLTIGDCRELGTLPNFAELISLREIEVEGCLKVQKIEGLQYLRSLEKLKVCGCPELDGLPGFAELSSLETFELRGCHKVEKIEGLEDLRSLKEFEAYTCLKVPCIIRLEKARDLRKVIVVANEKSVVEHCIPTIHQKWPDELIICTRAVSDVGSFVNSQAFPNLSVLDSFAMKKIGSVEQLKLRYNKRSSSSANAIIICIIINVASPVIDLDISAPYFRHGTKFRMNLGQGKWVWMSVFTQESAWYGRPYYRIFQEASDENNVVESAWLMTGEDESFRHLFHTFAR</sequence>
<keyword evidence="3" id="KW-0611">Plant defense</keyword>
<keyword evidence="6" id="KW-1185">Reference proteome</keyword>
<dbReference type="PROSITE" id="PS50104">
    <property type="entry name" value="TIR"/>
    <property type="match status" value="1"/>
</dbReference>
<accession>A0AA38C119</accession>
<dbReference type="SUPFAM" id="SSF52200">
    <property type="entry name" value="Toll/Interleukin receptor TIR domain"/>
    <property type="match status" value="1"/>
</dbReference>
<evidence type="ECO:0000313" key="6">
    <source>
        <dbReference type="Proteomes" id="UP000824469"/>
    </source>
</evidence>
<reference evidence="5 6" key="1">
    <citation type="journal article" date="2021" name="Nat. Plants">
        <title>The Taxus genome provides insights into paclitaxel biosynthesis.</title>
        <authorList>
            <person name="Xiong X."/>
            <person name="Gou J."/>
            <person name="Liao Q."/>
            <person name="Li Y."/>
            <person name="Zhou Q."/>
            <person name="Bi G."/>
            <person name="Li C."/>
            <person name="Du R."/>
            <person name="Wang X."/>
            <person name="Sun T."/>
            <person name="Guo L."/>
            <person name="Liang H."/>
            <person name="Lu P."/>
            <person name="Wu Y."/>
            <person name="Zhang Z."/>
            <person name="Ro D.K."/>
            <person name="Shang Y."/>
            <person name="Huang S."/>
            <person name="Yan J."/>
        </authorList>
    </citation>
    <scope>NUCLEOTIDE SEQUENCE [LARGE SCALE GENOMIC DNA]</scope>
    <source>
        <strain evidence="5">Ta-2019</strain>
    </source>
</reference>
<dbReference type="SUPFAM" id="SSF52058">
    <property type="entry name" value="L domain-like"/>
    <property type="match status" value="2"/>
</dbReference>
<dbReference type="SUPFAM" id="SSF52540">
    <property type="entry name" value="P-loop containing nucleoside triphosphate hydrolases"/>
    <property type="match status" value="1"/>
</dbReference>
<dbReference type="Pfam" id="PF00931">
    <property type="entry name" value="NB-ARC"/>
    <property type="match status" value="1"/>
</dbReference>
<dbReference type="InterPro" id="IPR032675">
    <property type="entry name" value="LRR_dom_sf"/>
</dbReference>
<gene>
    <name evidence="5" type="ORF">KI387_033196</name>
</gene>
<proteinExistence type="predicted"/>
<evidence type="ECO:0000256" key="3">
    <source>
        <dbReference type="ARBA" id="ARBA00022821"/>
    </source>
</evidence>
<dbReference type="GO" id="GO:0007165">
    <property type="term" value="P:signal transduction"/>
    <property type="evidence" value="ECO:0007669"/>
    <property type="project" value="InterPro"/>
</dbReference>
<dbReference type="InterPro" id="IPR002182">
    <property type="entry name" value="NB-ARC"/>
</dbReference>
<dbReference type="Pfam" id="PF01582">
    <property type="entry name" value="TIR"/>
    <property type="match status" value="1"/>
</dbReference>
<dbReference type="Pfam" id="PF23598">
    <property type="entry name" value="LRR_14"/>
    <property type="match status" value="1"/>
</dbReference>
<dbReference type="OMA" id="CHTLVEV"/>
<evidence type="ECO:0000259" key="4">
    <source>
        <dbReference type="PROSITE" id="PS50104"/>
    </source>
</evidence>
<dbReference type="InterPro" id="IPR000157">
    <property type="entry name" value="TIR_dom"/>
</dbReference>
<evidence type="ECO:0000313" key="5">
    <source>
        <dbReference type="EMBL" id="KAH9289079.1"/>
    </source>
</evidence>
<feature type="domain" description="TIR" evidence="4">
    <location>
        <begin position="31"/>
        <end position="169"/>
    </location>
</feature>
<protein>
    <recommendedName>
        <fullName evidence="4">TIR domain-containing protein</fullName>
    </recommendedName>
</protein>
<dbReference type="GO" id="GO:0043531">
    <property type="term" value="F:ADP binding"/>
    <property type="evidence" value="ECO:0007669"/>
    <property type="project" value="InterPro"/>
</dbReference>
<dbReference type="Gene3D" id="3.80.10.10">
    <property type="entry name" value="Ribonuclease Inhibitor"/>
    <property type="match status" value="5"/>
</dbReference>
<dbReference type="Gene3D" id="3.40.50.10140">
    <property type="entry name" value="Toll/interleukin-1 receptor homology (TIR) domain"/>
    <property type="match status" value="1"/>
</dbReference>
<dbReference type="Pfam" id="PF23282">
    <property type="entry name" value="WHD_ROQ1"/>
    <property type="match status" value="1"/>
</dbReference>
<dbReference type="Proteomes" id="UP000824469">
    <property type="component" value="Unassembled WGS sequence"/>
</dbReference>
<dbReference type="InterPro" id="IPR035897">
    <property type="entry name" value="Toll_tir_struct_dom_sf"/>
</dbReference>
<dbReference type="InterPro" id="IPR027417">
    <property type="entry name" value="P-loop_NTPase"/>
</dbReference>
<organism evidence="5 6">
    <name type="scientific">Taxus chinensis</name>
    <name type="common">Chinese yew</name>
    <name type="synonym">Taxus wallichiana var. chinensis</name>
    <dbReference type="NCBI Taxonomy" id="29808"/>
    <lineage>
        <taxon>Eukaryota</taxon>
        <taxon>Viridiplantae</taxon>
        <taxon>Streptophyta</taxon>
        <taxon>Embryophyta</taxon>
        <taxon>Tracheophyta</taxon>
        <taxon>Spermatophyta</taxon>
        <taxon>Pinopsida</taxon>
        <taxon>Pinidae</taxon>
        <taxon>Conifers II</taxon>
        <taxon>Cupressales</taxon>
        <taxon>Taxaceae</taxon>
        <taxon>Taxus</taxon>
    </lineage>
</organism>
<keyword evidence="1" id="KW-0433">Leucine-rich repeat</keyword>
<comment type="caution">
    <text evidence="5">The sequence shown here is derived from an EMBL/GenBank/DDBJ whole genome shotgun (WGS) entry which is preliminary data.</text>
</comment>
<dbReference type="SMART" id="SM00255">
    <property type="entry name" value="TIR"/>
    <property type="match status" value="1"/>
</dbReference>
<dbReference type="PANTHER" id="PTHR11017">
    <property type="entry name" value="LEUCINE-RICH REPEAT-CONTAINING PROTEIN"/>
    <property type="match status" value="1"/>
</dbReference>
<evidence type="ECO:0000256" key="1">
    <source>
        <dbReference type="ARBA" id="ARBA00022614"/>
    </source>
</evidence>
<dbReference type="PRINTS" id="PR00364">
    <property type="entry name" value="DISEASERSIST"/>
</dbReference>
<name>A0AA38C119_TAXCH</name>
<evidence type="ECO:0000256" key="2">
    <source>
        <dbReference type="ARBA" id="ARBA00022737"/>
    </source>
</evidence>
<dbReference type="GO" id="GO:0051707">
    <property type="term" value="P:response to other organism"/>
    <property type="evidence" value="ECO:0007669"/>
    <property type="project" value="UniProtKB-ARBA"/>
</dbReference>
<dbReference type="GO" id="GO:0006952">
    <property type="term" value="P:defense response"/>
    <property type="evidence" value="ECO:0007669"/>
    <property type="project" value="UniProtKB-KW"/>
</dbReference>